<dbReference type="AlphaFoldDB" id="A0A165PRX0"/>
<reference evidence="1 2" key="1">
    <citation type="journal article" date="2016" name="Mol. Biol. Evol.">
        <title>Comparative Genomics of Early-Diverging Mushroom-Forming Fungi Provides Insights into the Origins of Lignocellulose Decay Capabilities.</title>
        <authorList>
            <person name="Nagy L.G."/>
            <person name="Riley R."/>
            <person name="Tritt A."/>
            <person name="Adam C."/>
            <person name="Daum C."/>
            <person name="Floudas D."/>
            <person name="Sun H."/>
            <person name="Yadav J.S."/>
            <person name="Pangilinan J."/>
            <person name="Larsson K.H."/>
            <person name="Matsuura K."/>
            <person name="Barry K."/>
            <person name="Labutti K."/>
            <person name="Kuo R."/>
            <person name="Ohm R.A."/>
            <person name="Bhattacharya S.S."/>
            <person name="Shirouzu T."/>
            <person name="Yoshinaga Y."/>
            <person name="Martin F.M."/>
            <person name="Grigoriev I.V."/>
            <person name="Hibbett D.S."/>
        </authorList>
    </citation>
    <scope>NUCLEOTIDE SEQUENCE [LARGE SCALE GENOMIC DNA]</scope>
    <source>
        <strain evidence="1 2">L-15889</strain>
    </source>
</reference>
<evidence type="ECO:0000313" key="1">
    <source>
        <dbReference type="EMBL" id="KZT68556.1"/>
    </source>
</evidence>
<dbReference type="EMBL" id="KV429065">
    <property type="protein sequence ID" value="KZT68556.1"/>
    <property type="molecule type" value="Genomic_DNA"/>
</dbReference>
<dbReference type="Proteomes" id="UP000076727">
    <property type="component" value="Unassembled WGS sequence"/>
</dbReference>
<name>A0A165PRX0_9APHY</name>
<accession>A0A165PRX0</accession>
<proteinExistence type="predicted"/>
<keyword evidence="2" id="KW-1185">Reference proteome</keyword>
<organism evidence="1 2">
    <name type="scientific">Daedalea quercina L-15889</name>
    <dbReference type="NCBI Taxonomy" id="1314783"/>
    <lineage>
        <taxon>Eukaryota</taxon>
        <taxon>Fungi</taxon>
        <taxon>Dikarya</taxon>
        <taxon>Basidiomycota</taxon>
        <taxon>Agaricomycotina</taxon>
        <taxon>Agaricomycetes</taxon>
        <taxon>Polyporales</taxon>
        <taxon>Fomitopsis</taxon>
    </lineage>
</organism>
<sequence>MGEETHRRDLALMIGDLAVRSTSTIATLIWIPGIIVGTVQVATAASIKVQGDARSPIPPQTHVLYGVAIANAQTSVRGADECVAVCLMMMRPGKSWKGVTICVEMDTKRHVKAILYPPGSGRIGSPEA</sequence>
<evidence type="ECO:0000313" key="2">
    <source>
        <dbReference type="Proteomes" id="UP000076727"/>
    </source>
</evidence>
<protein>
    <submittedName>
        <fullName evidence="1">Uncharacterized protein</fullName>
    </submittedName>
</protein>
<gene>
    <name evidence="1" type="ORF">DAEQUDRAFT_738614</name>
</gene>